<dbReference type="AlphaFoldDB" id="K2A301"/>
<organism evidence="1">
    <name type="scientific">uncultured bacterium</name>
    <name type="common">gcode 4</name>
    <dbReference type="NCBI Taxonomy" id="1234023"/>
    <lineage>
        <taxon>Bacteria</taxon>
        <taxon>environmental samples</taxon>
    </lineage>
</organism>
<gene>
    <name evidence="1" type="ORF">ACD_71C00147G0001</name>
</gene>
<evidence type="ECO:0000313" key="1">
    <source>
        <dbReference type="EMBL" id="EKD44404.1"/>
    </source>
</evidence>
<accession>K2A301</accession>
<comment type="caution">
    <text evidence="1">The sequence shown here is derived from an EMBL/GenBank/DDBJ whole genome shotgun (WGS) entry which is preliminary data.</text>
</comment>
<name>K2A301_9BACT</name>
<sequence length="215" mass="25273">MSDEEKYIPLEARDMKVEKTFRERWYSLFSEQDTQNIVRQISIARTTVDMSTVVLFRITNVFINDRSPKKFRSYSVGFDEARYYINYSMFSSVETAVKSKERDIEPSEFDIFSSLPLLKVLKFSEKFQKGLEEGSDDSLCKNGLEGHEIEVDETKLSEEDFINISENDLDDFINILMQEVDKISEEINKRKVRVSLDLFARDFKKIIQLHNQLIS</sequence>
<dbReference type="EMBL" id="AMFJ01028878">
    <property type="protein sequence ID" value="EKD44404.1"/>
    <property type="molecule type" value="Genomic_DNA"/>
</dbReference>
<protein>
    <submittedName>
        <fullName evidence="1">Uncharacterized protein</fullName>
    </submittedName>
</protein>
<proteinExistence type="predicted"/>
<reference evidence="1" key="1">
    <citation type="journal article" date="2012" name="Science">
        <title>Fermentation, hydrogen, and sulfur metabolism in multiple uncultivated bacterial phyla.</title>
        <authorList>
            <person name="Wrighton K.C."/>
            <person name="Thomas B.C."/>
            <person name="Sharon I."/>
            <person name="Miller C.S."/>
            <person name="Castelle C.J."/>
            <person name="VerBerkmoes N.C."/>
            <person name="Wilkins M.J."/>
            <person name="Hettich R.L."/>
            <person name="Lipton M.S."/>
            <person name="Williams K.H."/>
            <person name="Long P.E."/>
            <person name="Banfield J.F."/>
        </authorList>
    </citation>
    <scope>NUCLEOTIDE SEQUENCE [LARGE SCALE GENOMIC DNA]</scope>
</reference>